<feature type="compositionally biased region" description="Low complexity" evidence="1">
    <location>
        <begin position="1"/>
        <end position="23"/>
    </location>
</feature>
<evidence type="ECO:0008006" key="4">
    <source>
        <dbReference type="Google" id="ProtNLM"/>
    </source>
</evidence>
<keyword evidence="3" id="KW-1185">Reference proteome</keyword>
<evidence type="ECO:0000313" key="3">
    <source>
        <dbReference type="Proteomes" id="UP001050691"/>
    </source>
</evidence>
<evidence type="ECO:0000256" key="1">
    <source>
        <dbReference type="SAM" id="MobiDB-lite"/>
    </source>
</evidence>
<name>A0AAV5AS97_9AGAM</name>
<reference evidence="2" key="1">
    <citation type="submission" date="2021-10" db="EMBL/GenBank/DDBJ databases">
        <title>De novo Genome Assembly of Clathrus columnatus (Basidiomycota, Fungi) Using Illumina and Nanopore Sequence Data.</title>
        <authorList>
            <person name="Ogiso-Tanaka E."/>
            <person name="Itagaki H."/>
            <person name="Hosoya T."/>
            <person name="Hosaka K."/>
        </authorList>
    </citation>
    <scope>NUCLEOTIDE SEQUENCE</scope>
    <source>
        <strain evidence="2">MO-923</strain>
    </source>
</reference>
<comment type="caution">
    <text evidence="2">The sequence shown here is derived from an EMBL/GenBank/DDBJ whole genome shotgun (WGS) entry which is preliminary data.</text>
</comment>
<protein>
    <recommendedName>
        <fullName evidence="4">F-box domain-containing protein</fullName>
    </recommendedName>
</protein>
<evidence type="ECO:0000313" key="2">
    <source>
        <dbReference type="EMBL" id="GJJ16024.1"/>
    </source>
</evidence>
<feature type="region of interest" description="Disordered" evidence="1">
    <location>
        <begin position="1"/>
        <end position="50"/>
    </location>
</feature>
<organism evidence="2 3">
    <name type="scientific">Clathrus columnatus</name>
    <dbReference type="NCBI Taxonomy" id="1419009"/>
    <lineage>
        <taxon>Eukaryota</taxon>
        <taxon>Fungi</taxon>
        <taxon>Dikarya</taxon>
        <taxon>Basidiomycota</taxon>
        <taxon>Agaricomycotina</taxon>
        <taxon>Agaricomycetes</taxon>
        <taxon>Phallomycetidae</taxon>
        <taxon>Phallales</taxon>
        <taxon>Clathraceae</taxon>
        <taxon>Clathrus</taxon>
    </lineage>
</organism>
<proteinExistence type="predicted"/>
<dbReference type="EMBL" id="BPWL01000012">
    <property type="protein sequence ID" value="GJJ16024.1"/>
    <property type="molecule type" value="Genomic_DNA"/>
</dbReference>
<dbReference type="Proteomes" id="UP001050691">
    <property type="component" value="Unassembled WGS sequence"/>
</dbReference>
<sequence length="842" mass="95500">MFSFSVTTQNTSTNSSTSSSYTSRFHYQPPFESDTDDQAPTCPTTPLPSPIEDLEMEVRVYRSSSSQLPINPDTLWPQYPLMSKDVSTRSKVSNLGLPKTIKYGDAITIICFEGQYHINHFFTVSHCAPPYQVIQVIATTSLGFAFEHIGFDVPYEHVQPYSSLPYHSRYVFIPVEELFLMPPCLYPEDRFYSFFPAPTPLPTPLINKTHSENLSFINHMAFTAGFEPVQSQASHTSLRKVDGMLTKIVTETVSPRVEEEGDNASRDIRNQYKCVQLAIDNCTKRSRSSPLDITIASHSDPRRRRLPHLEDLLAKEHHRIRRICVESHTAHLITLLSDIQFPVLKGFSYNFFGTDNLVDMVPHLAAWDRLETLQCTLLYDVSPDVINQLASIFNRLRKLHLAVGTSPLLQFALGLLHNSVNLQDLKIHTHFVDNIHYLTSTQTTLPALQFLSTNNLVLLEYILAPKLSSLNITCFASTAVTIPEMLNVSSIKYLYIIDSSVKQSGIIIIGSKECTHPEPSPSKKSFVQSISSVDHDLLYGPDLRDCFRLQFNSSKLLGAVIETTLYSLLPQMKEIRNIYLLSPSIMKYKGLFEKLLALAPSVEKLVTEYGDKSKKGSLKTQIIIGSASTIITRRSRPGTSKHDVKDNIASVITSKIYTNSLVFINRLPIELFTHIIRLTGSLKFDVLREYIPYTWVCHHWRSVLIQTTSFWTSIQLYFKKKPINPFINELLACSKTAKLDVGICVTSTQFISMLNGFFVEESSRIDTLYLELNINDPDLVRLIFDGKQFPLLRQAMYYWSRTPKIGTLFTVFNSNCLEIFQCDLRDIPMKTITQLGPVLGHI</sequence>
<accession>A0AAV5AS97</accession>
<dbReference type="AlphaFoldDB" id="A0AAV5AS97"/>
<gene>
    <name evidence="2" type="ORF">Clacol_010303</name>
</gene>